<evidence type="ECO:0000256" key="1">
    <source>
        <dbReference type="SAM" id="Phobius"/>
    </source>
</evidence>
<keyword evidence="1" id="KW-1133">Transmembrane helix</keyword>
<dbReference type="AlphaFoldDB" id="A0A1Y0IFC4"/>
<keyword evidence="3" id="KW-1185">Reference proteome</keyword>
<keyword evidence="1" id="KW-0472">Membrane</keyword>
<organism evidence="2 3">
    <name type="scientific">Oleiphilus messinensis</name>
    <dbReference type="NCBI Taxonomy" id="141451"/>
    <lineage>
        <taxon>Bacteria</taxon>
        <taxon>Pseudomonadati</taxon>
        <taxon>Pseudomonadota</taxon>
        <taxon>Gammaproteobacteria</taxon>
        <taxon>Oceanospirillales</taxon>
        <taxon>Oleiphilaceae</taxon>
        <taxon>Oleiphilus</taxon>
    </lineage>
</organism>
<gene>
    <name evidence="2" type="ORF">OLMES_5258</name>
</gene>
<feature type="transmembrane region" description="Helical" evidence="1">
    <location>
        <begin position="75"/>
        <end position="95"/>
    </location>
</feature>
<name>A0A1Y0IFC4_9GAMM</name>
<evidence type="ECO:0000313" key="3">
    <source>
        <dbReference type="Proteomes" id="UP000196027"/>
    </source>
</evidence>
<dbReference type="KEGG" id="ome:OLMES_5258"/>
<reference evidence="2 3" key="1">
    <citation type="submission" date="2017-05" db="EMBL/GenBank/DDBJ databases">
        <title>Genomic insights into alkan degradation activity of Oleiphilus messinensis.</title>
        <authorList>
            <person name="Kozyavkin S.A."/>
            <person name="Slesarev A.I."/>
            <person name="Golyshin P.N."/>
            <person name="Korzhenkov A."/>
            <person name="Golyshina O.N."/>
            <person name="Toshchakov S.V."/>
        </authorList>
    </citation>
    <scope>NUCLEOTIDE SEQUENCE [LARGE SCALE GENOMIC DNA]</scope>
    <source>
        <strain evidence="2 3">ME102</strain>
    </source>
</reference>
<protein>
    <submittedName>
        <fullName evidence="2">TRAP transporter transmembrane subunit DctQ</fullName>
    </submittedName>
</protein>
<feature type="transmembrane region" description="Helical" evidence="1">
    <location>
        <begin position="107"/>
        <end position="125"/>
    </location>
</feature>
<proteinExistence type="predicted"/>
<dbReference type="EMBL" id="CP021425">
    <property type="protein sequence ID" value="ARU59242.1"/>
    <property type="molecule type" value="Genomic_DNA"/>
</dbReference>
<keyword evidence="1 2" id="KW-0812">Transmembrane</keyword>
<accession>A0A1Y0IFC4</accession>
<feature type="transmembrane region" description="Helical" evidence="1">
    <location>
        <begin position="31"/>
        <end position="55"/>
    </location>
</feature>
<feature type="transmembrane region" description="Helical" evidence="1">
    <location>
        <begin position="137"/>
        <end position="165"/>
    </location>
</feature>
<sequence length="169" mass="18364">MRPESGATKGGAAALPELEKIVSEVKSGNRVILFAPGTSSFILGQLIGISAFVFLIGSLGKLLGSQLTTGTSAMLQLGLILVAVACNVFPGIMLIRGHKQYRTGLIWISRTLIVLALILISICSWSEDFTSTSIKPLIISSVFAFCSDFIYTRPSFIVFCEYFYLMKRN</sequence>
<evidence type="ECO:0000313" key="2">
    <source>
        <dbReference type="EMBL" id="ARU59242.1"/>
    </source>
</evidence>
<dbReference type="Proteomes" id="UP000196027">
    <property type="component" value="Chromosome"/>
</dbReference>
<dbReference type="RefSeq" id="WP_087463935.1">
    <property type="nucleotide sequence ID" value="NZ_CP021425.1"/>
</dbReference>